<organism evidence="3 4">
    <name type="scientific">Shewanella vesiculosa</name>
    <dbReference type="NCBI Taxonomy" id="518738"/>
    <lineage>
        <taxon>Bacteria</taxon>
        <taxon>Pseudomonadati</taxon>
        <taxon>Pseudomonadota</taxon>
        <taxon>Gammaproteobacteria</taxon>
        <taxon>Alteromonadales</taxon>
        <taxon>Shewanellaceae</taxon>
        <taxon>Shewanella</taxon>
    </lineage>
</organism>
<evidence type="ECO:0000256" key="1">
    <source>
        <dbReference type="SAM" id="SignalP"/>
    </source>
</evidence>
<feature type="chain" id="PRO_5045846084" evidence="1">
    <location>
        <begin position="22"/>
        <end position="194"/>
    </location>
</feature>
<evidence type="ECO:0000259" key="2">
    <source>
        <dbReference type="Pfam" id="PF03886"/>
    </source>
</evidence>
<dbReference type="Gene3D" id="3.40.50.10610">
    <property type="entry name" value="ABC-type transport auxiliary lipoprotein component"/>
    <property type="match status" value="1"/>
</dbReference>
<evidence type="ECO:0000313" key="3">
    <source>
        <dbReference type="EMBL" id="MEO3682114.1"/>
    </source>
</evidence>
<evidence type="ECO:0000313" key="4">
    <source>
        <dbReference type="Proteomes" id="UP001477278"/>
    </source>
</evidence>
<dbReference type="SUPFAM" id="SSF159594">
    <property type="entry name" value="XCC0632-like"/>
    <property type="match status" value="1"/>
</dbReference>
<accession>A0ABV0FMQ4</accession>
<comment type="caution">
    <text evidence="3">The sequence shown here is derived from an EMBL/GenBank/DDBJ whole genome shotgun (WGS) entry which is preliminary data.</text>
</comment>
<gene>
    <name evidence="3" type="ORF">ABHN84_07370</name>
</gene>
<dbReference type="EMBL" id="JBDPZN010000002">
    <property type="protein sequence ID" value="MEO3682114.1"/>
    <property type="molecule type" value="Genomic_DNA"/>
</dbReference>
<feature type="domain" description="ABC-type transport auxiliary lipoprotein component" evidence="2">
    <location>
        <begin position="28"/>
        <end position="185"/>
    </location>
</feature>
<reference evidence="3 4" key="1">
    <citation type="submission" date="2024-05" db="EMBL/GenBank/DDBJ databases">
        <title>Genome sequencing of Marine Estuary Bacteria, Shewanella vesiculosa and S. baltica, and Pseudomonas syringae.</title>
        <authorList>
            <person name="Gurung A."/>
            <person name="Maclea K.S."/>
        </authorList>
    </citation>
    <scope>NUCLEOTIDE SEQUENCE [LARGE SCALE GENOMIC DNA]</scope>
    <source>
        <strain evidence="3 4">1A</strain>
    </source>
</reference>
<feature type="signal peptide" evidence="1">
    <location>
        <begin position="1"/>
        <end position="21"/>
    </location>
</feature>
<name>A0ABV0FMQ4_9GAMM</name>
<keyword evidence="1" id="KW-0732">Signal</keyword>
<proteinExistence type="predicted"/>
<dbReference type="InterPro" id="IPR005586">
    <property type="entry name" value="ABC_trans_aux"/>
</dbReference>
<dbReference type="Proteomes" id="UP001477278">
    <property type="component" value="Unassembled WGS sequence"/>
</dbReference>
<keyword evidence="4" id="KW-1185">Reference proteome</keyword>
<sequence>MRSLYWSVSLLALSLICGCQSSPPKQYFVLTAPSLQIEPGSTSLEYDIGIGPIEIPEYLNFTQMVYPLEDGSLKRMANSYWAEPLDQGIGRVVSINLNQSDHSRKLVLFPWGAENSPQYSVKIKLMSLSRDSNNVRLNVYWDLIDNQVNRHITQQHFTAVTKAGATAPDMVSAYSHLLTQLSEQIDKSLQQLPE</sequence>
<dbReference type="PROSITE" id="PS51257">
    <property type="entry name" value="PROKAR_LIPOPROTEIN"/>
    <property type="match status" value="1"/>
</dbReference>
<dbReference type="Pfam" id="PF03886">
    <property type="entry name" value="ABC_trans_aux"/>
    <property type="match status" value="1"/>
</dbReference>
<protein>
    <submittedName>
        <fullName evidence="3">PqiC family protein</fullName>
    </submittedName>
</protein>
<dbReference type="RefSeq" id="WP_347689898.1">
    <property type="nucleotide sequence ID" value="NZ_JBDPZN010000002.1"/>
</dbReference>